<dbReference type="RefSeq" id="WP_123253415.1">
    <property type="nucleotide sequence ID" value="NZ_RJLR01000059.1"/>
</dbReference>
<comment type="caution">
    <text evidence="2">The sequence shown here is derived from an EMBL/GenBank/DDBJ whole genome shotgun (WGS) entry which is preliminary data.</text>
</comment>
<dbReference type="OrthoDB" id="5686967at2"/>
<feature type="region of interest" description="Disordered" evidence="1">
    <location>
        <begin position="87"/>
        <end position="109"/>
    </location>
</feature>
<dbReference type="AlphaFoldDB" id="A0A3N0FPX5"/>
<evidence type="ECO:0000256" key="1">
    <source>
        <dbReference type="SAM" id="MobiDB-lite"/>
    </source>
</evidence>
<proteinExistence type="predicted"/>
<protein>
    <submittedName>
        <fullName evidence="2">Phage tail assembly protein</fullName>
    </submittedName>
</protein>
<name>A0A3N0FPX5_9GAMM</name>
<sequence>MTDVSNDIFTLSVPYTTAAGATIETITLQRLKVKDLKAIRSISKKSDDWDDLLLARSAGLVPEDLDSMDLGDYLALQKRFQKITGVAAQSESDDGRTGDAGEMVALAAE</sequence>
<evidence type="ECO:0000313" key="2">
    <source>
        <dbReference type="EMBL" id="RNM02091.1"/>
    </source>
</evidence>
<reference evidence="2 3" key="1">
    <citation type="submission" date="2018-11" db="EMBL/GenBank/DDBJ databases">
        <title>Characterization of surface water Dickeya isolates.</title>
        <authorList>
            <person name="Van Gijsegem F."/>
            <person name="Pedron J."/>
        </authorList>
    </citation>
    <scope>NUCLEOTIDE SEQUENCE [LARGE SCALE GENOMIC DNA]</scope>
    <source>
        <strain evidence="2 3">FVG1-MFV-O17</strain>
    </source>
</reference>
<accession>A0A3N0FPX5</accession>
<evidence type="ECO:0000313" key="3">
    <source>
        <dbReference type="Proteomes" id="UP000276061"/>
    </source>
</evidence>
<dbReference type="InterPro" id="IPR019289">
    <property type="entry name" value="Phage_tail_E/E"/>
</dbReference>
<dbReference type="Proteomes" id="UP000276061">
    <property type="component" value="Unassembled WGS sequence"/>
</dbReference>
<organism evidence="2 3">
    <name type="scientific">Dickeya undicola</name>
    <dbReference type="NCBI Taxonomy" id="1577887"/>
    <lineage>
        <taxon>Bacteria</taxon>
        <taxon>Pseudomonadati</taxon>
        <taxon>Pseudomonadota</taxon>
        <taxon>Gammaproteobacteria</taxon>
        <taxon>Enterobacterales</taxon>
        <taxon>Pectobacteriaceae</taxon>
        <taxon>Dickeya</taxon>
    </lineage>
</organism>
<dbReference type="Pfam" id="PF10109">
    <property type="entry name" value="Phage_TAC_7"/>
    <property type="match status" value="1"/>
</dbReference>
<dbReference type="EMBL" id="RJLR01000059">
    <property type="protein sequence ID" value="RNM02091.1"/>
    <property type="molecule type" value="Genomic_DNA"/>
</dbReference>
<gene>
    <name evidence="2" type="ORF">EF878_20485</name>
</gene>